<accession>A0A3G4UIX2</accession>
<reference evidence="9" key="2">
    <citation type="submission" date="2021-05" db="EMBL/GenBank/DDBJ databases">
        <title>Molecular characterization for Shewanella algae harboring chromosomal blaOXA-55-like strains isolated from clinical and environment sample.</title>
        <authorList>
            <person name="Ohama Y."/>
            <person name="Aoki K."/>
            <person name="Harada S."/>
            <person name="Moriya K."/>
            <person name="Ishii Y."/>
            <person name="Tateda K."/>
        </authorList>
    </citation>
    <scope>NUCLEOTIDE SEQUENCE</scope>
    <source>
        <strain evidence="9">TUM17379</strain>
    </source>
</reference>
<evidence type="ECO:0000256" key="5">
    <source>
        <dbReference type="ARBA" id="ARBA00022989"/>
    </source>
</evidence>
<comment type="similarity">
    <text evidence="2 7">Belongs to the DedA family.</text>
</comment>
<evidence type="ECO:0000313" key="11">
    <source>
        <dbReference type="Proteomes" id="UP000254069"/>
    </source>
</evidence>
<dbReference type="Proteomes" id="UP000825078">
    <property type="component" value="Chromosome"/>
</dbReference>
<keyword evidence="5 7" id="KW-1133">Transmembrane helix</keyword>
<dbReference type="GO" id="GO:0005886">
    <property type="term" value="C:plasma membrane"/>
    <property type="evidence" value="ECO:0007669"/>
    <property type="project" value="UniProtKB-SubCell"/>
</dbReference>
<evidence type="ECO:0000256" key="4">
    <source>
        <dbReference type="ARBA" id="ARBA00022692"/>
    </source>
</evidence>
<feature type="transmembrane region" description="Helical" evidence="7">
    <location>
        <begin position="154"/>
        <end position="174"/>
    </location>
</feature>
<dbReference type="PANTHER" id="PTHR30353:SF11">
    <property type="entry name" value="INNER MEMBRANE PROTEIN YQJA"/>
    <property type="match status" value="1"/>
</dbReference>
<evidence type="ECO:0000256" key="7">
    <source>
        <dbReference type="RuleBase" id="RU367016"/>
    </source>
</evidence>
<keyword evidence="6 7" id="KW-0472">Membrane</keyword>
<dbReference type="Proteomes" id="UP000254069">
    <property type="component" value="Unassembled WGS sequence"/>
</dbReference>
<dbReference type="Pfam" id="PF09335">
    <property type="entry name" value="VTT_dom"/>
    <property type="match status" value="1"/>
</dbReference>
<evidence type="ECO:0000256" key="1">
    <source>
        <dbReference type="ARBA" id="ARBA00004651"/>
    </source>
</evidence>
<evidence type="ECO:0000313" key="10">
    <source>
        <dbReference type="EMBL" id="SUI56506.1"/>
    </source>
</evidence>
<keyword evidence="11" id="KW-1185">Reference proteome</keyword>
<feature type="domain" description="VTT" evidence="8">
    <location>
        <begin position="60"/>
        <end position="175"/>
    </location>
</feature>
<gene>
    <name evidence="10" type="primary">yghB</name>
    <name evidence="10" type="ORF">NCTC10738_01158</name>
    <name evidence="9" type="ORF">TUM17379_04590</name>
</gene>
<protein>
    <submittedName>
        <fullName evidence="9 10">Membrane protein</fullName>
    </submittedName>
</protein>
<evidence type="ECO:0000256" key="6">
    <source>
        <dbReference type="ARBA" id="ARBA00023136"/>
    </source>
</evidence>
<dbReference type="InterPro" id="IPR032818">
    <property type="entry name" value="DedA-like"/>
</dbReference>
<feature type="transmembrane region" description="Helical" evidence="7">
    <location>
        <begin position="186"/>
        <end position="209"/>
    </location>
</feature>
<keyword evidence="4 7" id="KW-0812">Transmembrane</keyword>
<evidence type="ECO:0000313" key="9">
    <source>
        <dbReference type="EMBL" id="BCV43441.1"/>
    </source>
</evidence>
<comment type="caution">
    <text evidence="7">Lacks conserved residue(s) required for the propagation of feature annotation.</text>
</comment>
<feature type="transmembrane region" description="Helical" evidence="7">
    <location>
        <begin position="20"/>
        <end position="39"/>
    </location>
</feature>
<name>A0A379Z6V2_9GAMM</name>
<dbReference type="EMBL" id="UGYO01000001">
    <property type="protein sequence ID" value="SUI56506.1"/>
    <property type="molecule type" value="Genomic_DNA"/>
</dbReference>
<sequence length="225" mass="24629">MLDSITTVLQAIWQQDFTALHAPGIALSIYVCIFSFIFLESALLPAAPLPCDSVVILSGTLAAMGILNPLLVYLLLFVAAAGGSYLAFVQGRLLNRLPRVQGWVYKVPPDSLAAVDKLLGRHGLVALFCARFLPLVRSLLPLVMGVRMACIKTFYFFAALSAFFWVGLLVSLGYMMPFLPERISKLLTMALMAAPVITLVLALGSWLTYKLLRKPQDKQGPHGQF</sequence>
<reference evidence="10 11" key="1">
    <citation type="submission" date="2018-06" db="EMBL/GenBank/DDBJ databases">
        <authorList>
            <consortium name="Pathogen Informatics"/>
            <person name="Doyle S."/>
        </authorList>
    </citation>
    <scope>NUCLEOTIDE SEQUENCE [LARGE SCALE GENOMIC DNA]</scope>
    <source>
        <strain evidence="10 11">NCTC10738</strain>
    </source>
</reference>
<dbReference type="AlphaFoldDB" id="A0A379Z6V2"/>
<evidence type="ECO:0000256" key="3">
    <source>
        <dbReference type="ARBA" id="ARBA00022475"/>
    </source>
</evidence>
<keyword evidence="3 7" id="KW-1003">Cell membrane</keyword>
<dbReference type="InterPro" id="IPR032816">
    <property type="entry name" value="VTT_dom"/>
</dbReference>
<proteinExistence type="inferred from homology"/>
<organism evidence="10 11">
    <name type="scientific">Shewanella algae</name>
    <dbReference type="NCBI Taxonomy" id="38313"/>
    <lineage>
        <taxon>Bacteria</taxon>
        <taxon>Pseudomonadati</taxon>
        <taxon>Pseudomonadota</taxon>
        <taxon>Gammaproteobacteria</taxon>
        <taxon>Alteromonadales</taxon>
        <taxon>Shewanellaceae</taxon>
        <taxon>Shewanella</taxon>
    </lineage>
</organism>
<evidence type="ECO:0000259" key="8">
    <source>
        <dbReference type="Pfam" id="PF09335"/>
    </source>
</evidence>
<evidence type="ECO:0000256" key="2">
    <source>
        <dbReference type="ARBA" id="ARBA00010792"/>
    </source>
</evidence>
<dbReference type="RefSeq" id="WP_025886808.1">
    <property type="nucleotide sequence ID" value="NZ_AP024609.1"/>
</dbReference>
<dbReference type="PANTHER" id="PTHR30353">
    <property type="entry name" value="INNER MEMBRANE PROTEIN DEDA-RELATED"/>
    <property type="match status" value="1"/>
</dbReference>
<comment type="subcellular location">
    <subcellularLocation>
        <location evidence="1 7">Cell membrane</location>
        <topology evidence="1 7">Multi-pass membrane protein</topology>
    </subcellularLocation>
</comment>
<dbReference type="EMBL" id="AP024613">
    <property type="protein sequence ID" value="BCV43441.1"/>
    <property type="molecule type" value="Genomic_DNA"/>
</dbReference>
<accession>A0A379Z6V2</accession>